<name>A0A8S0WIN0_CYCAE</name>
<gene>
    <name evidence="1" type="ORF">AAE3_LOCUS12625</name>
</gene>
<evidence type="ECO:0000313" key="1">
    <source>
        <dbReference type="EMBL" id="CAA7270570.1"/>
    </source>
</evidence>
<accession>A0A8S0WIN0</accession>
<evidence type="ECO:0000313" key="2">
    <source>
        <dbReference type="Proteomes" id="UP000467700"/>
    </source>
</evidence>
<reference evidence="1 2" key="1">
    <citation type="submission" date="2020-01" db="EMBL/GenBank/DDBJ databases">
        <authorList>
            <person name="Gupta K D."/>
        </authorList>
    </citation>
    <scope>NUCLEOTIDE SEQUENCE [LARGE SCALE GENOMIC DNA]</scope>
</reference>
<organism evidence="1 2">
    <name type="scientific">Cyclocybe aegerita</name>
    <name type="common">Black poplar mushroom</name>
    <name type="synonym">Agrocybe aegerita</name>
    <dbReference type="NCBI Taxonomy" id="1973307"/>
    <lineage>
        <taxon>Eukaryota</taxon>
        <taxon>Fungi</taxon>
        <taxon>Dikarya</taxon>
        <taxon>Basidiomycota</taxon>
        <taxon>Agaricomycotina</taxon>
        <taxon>Agaricomycetes</taxon>
        <taxon>Agaricomycetidae</taxon>
        <taxon>Agaricales</taxon>
        <taxon>Agaricineae</taxon>
        <taxon>Bolbitiaceae</taxon>
        <taxon>Cyclocybe</taxon>
    </lineage>
</organism>
<dbReference type="EMBL" id="CACVBS010000090">
    <property type="protein sequence ID" value="CAA7270570.1"/>
    <property type="molecule type" value="Genomic_DNA"/>
</dbReference>
<dbReference type="Proteomes" id="UP000467700">
    <property type="component" value="Unassembled WGS sequence"/>
</dbReference>
<proteinExistence type="predicted"/>
<protein>
    <submittedName>
        <fullName evidence="1">Uncharacterized protein</fullName>
    </submittedName>
</protein>
<dbReference type="AlphaFoldDB" id="A0A8S0WIN0"/>
<sequence>MSLAGSWTQRLYNILRPAPHPFTTLFKNSPNTSKRPPGALYRRILAKSIEEDLAGPMNRPGTRRRFVRIESMGRIGLLFYETLVPPSTLSTAKDSYFLTFEGVMGKPHDMCALGLDLSDTVNGRVVYFPPYACTSSLAGQAMHTSLLNRSEPRPQPSLDGFPVLLSADAGYRSSTVHKQKVNNTQQAFWILQLDDFLDEDEEHRVTDLLTSFSSSDLSPMLSLDDSDAEFDPHFSLFVPQAALPSISKSSEQSPHRRSSSSLNGRYYYADSEEDLGDSSLGTIKSVGLFTPPPMGTSAGITLATNDVHRHRESAVDADRLSFLDLSHEDGDISCTEQITNIGFGVKIY</sequence>
<comment type="caution">
    <text evidence="1">The sequence shown here is derived from an EMBL/GenBank/DDBJ whole genome shotgun (WGS) entry which is preliminary data.</text>
</comment>
<keyword evidence="2" id="KW-1185">Reference proteome</keyword>
<dbReference type="OrthoDB" id="3227568at2759"/>